<evidence type="ECO:0000313" key="3">
    <source>
        <dbReference type="EMBL" id="SFE54906.1"/>
    </source>
</evidence>
<dbReference type="AlphaFoldDB" id="A0A1I2BFL4"/>
<sequence>MKSINVSLAQLKPKLADKKNNLKQIAHAISKAKNENSDLIVFPELFLTGYSVEDKVNILAEDENGPHLEEIKKLCTEHSIYAVVGFAEKDQQDHYYISTALINDNGNIVDIYRKTHLFDEEKKYFSAGSELKVIQTPIGNIGMMICFDVEFPEVARILKLKNADFLVIANANMDPYEEHHRLYARCRAMENEIPVIICNRLGKEKDLNFCGDSMVIDATGSILLEMKDNEGVKTVELPLQQALDPKMRYIVNRRSTLYSSLLKDRITL</sequence>
<dbReference type="PROSITE" id="PS50263">
    <property type="entry name" value="CN_HYDROLASE"/>
    <property type="match status" value="1"/>
</dbReference>
<evidence type="ECO:0000313" key="4">
    <source>
        <dbReference type="Proteomes" id="UP000199516"/>
    </source>
</evidence>
<dbReference type="OrthoDB" id="9811121at2"/>
<dbReference type="Pfam" id="PF00795">
    <property type="entry name" value="CN_hydrolase"/>
    <property type="match status" value="1"/>
</dbReference>
<dbReference type="GO" id="GO:0016811">
    <property type="term" value="F:hydrolase activity, acting on carbon-nitrogen (but not peptide) bonds, in linear amides"/>
    <property type="evidence" value="ECO:0007669"/>
    <property type="project" value="TreeGrafter"/>
</dbReference>
<evidence type="ECO:0000259" key="2">
    <source>
        <dbReference type="PROSITE" id="PS50263"/>
    </source>
</evidence>
<accession>A0A1I2BFL4</accession>
<gene>
    <name evidence="3" type="ORF">SAMN05192532_102276</name>
</gene>
<name>A0A1I2BFL4_9BACI</name>
<evidence type="ECO:0000256" key="1">
    <source>
        <dbReference type="ARBA" id="ARBA00022801"/>
    </source>
</evidence>
<keyword evidence="4" id="KW-1185">Reference proteome</keyword>
<dbReference type="PANTHER" id="PTHR43674">
    <property type="entry name" value="NITRILASE C965.09-RELATED"/>
    <property type="match status" value="1"/>
</dbReference>
<feature type="domain" description="CN hydrolase" evidence="2">
    <location>
        <begin position="4"/>
        <end position="239"/>
    </location>
</feature>
<dbReference type="Proteomes" id="UP000199516">
    <property type="component" value="Unassembled WGS sequence"/>
</dbReference>
<reference evidence="3 4" key="1">
    <citation type="submission" date="2016-10" db="EMBL/GenBank/DDBJ databases">
        <authorList>
            <person name="de Groot N.N."/>
        </authorList>
    </citation>
    <scope>NUCLEOTIDE SEQUENCE [LARGE SCALE GENOMIC DNA]</scope>
    <source>
        <strain evidence="3 4">DSM 23995</strain>
    </source>
</reference>
<dbReference type="EMBL" id="FONT01000002">
    <property type="protein sequence ID" value="SFE54906.1"/>
    <property type="molecule type" value="Genomic_DNA"/>
</dbReference>
<dbReference type="PANTHER" id="PTHR43674:SF16">
    <property type="entry name" value="CARBON-NITROGEN FAMILY, PUTATIVE (AFU_ORTHOLOGUE AFUA_5G02350)-RELATED"/>
    <property type="match status" value="1"/>
</dbReference>
<dbReference type="CDD" id="cd07197">
    <property type="entry name" value="nitrilase"/>
    <property type="match status" value="1"/>
</dbReference>
<protein>
    <submittedName>
        <fullName evidence="3">Predicted amidohydrolase</fullName>
    </submittedName>
</protein>
<dbReference type="SUPFAM" id="SSF56317">
    <property type="entry name" value="Carbon-nitrogen hydrolase"/>
    <property type="match status" value="1"/>
</dbReference>
<organism evidence="3 4">
    <name type="scientific">Alteribacillus iranensis</name>
    <dbReference type="NCBI Taxonomy" id="930128"/>
    <lineage>
        <taxon>Bacteria</taxon>
        <taxon>Bacillati</taxon>
        <taxon>Bacillota</taxon>
        <taxon>Bacilli</taxon>
        <taxon>Bacillales</taxon>
        <taxon>Bacillaceae</taxon>
        <taxon>Alteribacillus</taxon>
    </lineage>
</organism>
<dbReference type="InterPro" id="IPR036526">
    <property type="entry name" value="C-N_Hydrolase_sf"/>
</dbReference>
<dbReference type="Gene3D" id="3.60.110.10">
    <property type="entry name" value="Carbon-nitrogen hydrolase"/>
    <property type="match status" value="1"/>
</dbReference>
<dbReference type="InterPro" id="IPR050345">
    <property type="entry name" value="Aliph_Amidase/BUP"/>
</dbReference>
<dbReference type="RefSeq" id="WP_091658615.1">
    <property type="nucleotide sequence ID" value="NZ_FONT01000002.1"/>
</dbReference>
<dbReference type="InterPro" id="IPR003010">
    <property type="entry name" value="C-N_Hydrolase"/>
</dbReference>
<keyword evidence="1 3" id="KW-0378">Hydrolase</keyword>
<proteinExistence type="predicted"/>
<dbReference type="STRING" id="930128.SAMN05192532_102276"/>